<keyword evidence="6" id="KW-1185">Reference proteome</keyword>
<comment type="caution">
    <text evidence="5">The sequence shown here is derived from an EMBL/GenBank/DDBJ whole genome shotgun (WGS) entry which is preliminary data.</text>
</comment>
<proteinExistence type="inferred from homology"/>
<dbReference type="EC" id="2.4.-.-" evidence="5"/>
<evidence type="ECO:0000256" key="3">
    <source>
        <dbReference type="ARBA" id="ARBA00022679"/>
    </source>
</evidence>
<dbReference type="Gene3D" id="3.90.550.10">
    <property type="entry name" value="Spore Coat Polysaccharide Biosynthesis Protein SpsA, Chain A"/>
    <property type="match status" value="1"/>
</dbReference>
<protein>
    <submittedName>
        <fullName evidence="5">Glycosyltransferase family A protein</fullName>
        <ecNumber evidence="5">2.4.-.-</ecNumber>
    </submittedName>
</protein>
<dbReference type="InterPro" id="IPR029044">
    <property type="entry name" value="Nucleotide-diphossugar_trans"/>
</dbReference>
<dbReference type="Proteomes" id="UP001595477">
    <property type="component" value="Unassembled WGS sequence"/>
</dbReference>
<evidence type="ECO:0000256" key="1">
    <source>
        <dbReference type="ARBA" id="ARBA00006739"/>
    </source>
</evidence>
<organism evidence="5 6">
    <name type="scientific">Alteromonas oceani</name>
    <dbReference type="NCBI Taxonomy" id="2071609"/>
    <lineage>
        <taxon>Bacteria</taxon>
        <taxon>Pseudomonadati</taxon>
        <taxon>Pseudomonadota</taxon>
        <taxon>Gammaproteobacteria</taxon>
        <taxon>Alteromonadales</taxon>
        <taxon>Alteromonadaceae</taxon>
        <taxon>Alteromonas/Salinimonas group</taxon>
        <taxon>Alteromonas</taxon>
    </lineage>
</organism>
<dbReference type="InterPro" id="IPR001173">
    <property type="entry name" value="Glyco_trans_2-like"/>
</dbReference>
<dbReference type="EMBL" id="JBHRSX010000102">
    <property type="protein sequence ID" value="MFC3204455.1"/>
    <property type="molecule type" value="Genomic_DNA"/>
</dbReference>
<dbReference type="Pfam" id="PF00535">
    <property type="entry name" value="Glycos_transf_2"/>
    <property type="match status" value="1"/>
</dbReference>
<evidence type="ECO:0000313" key="6">
    <source>
        <dbReference type="Proteomes" id="UP001595477"/>
    </source>
</evidence>
<dbReference type="SUPFAM" id="SSF53448">
    <property type="entry name" value="Nucleotide-diphospho-sugar transferases"/>
    <property type="match status" value="1"/>
</dbReference>
<evidence type="ECO:0000313" key="5">
    <source>
        <dbReference type="EMBL" id="MFC3204455.1"/>
    </source>
</evidence>
<dbReference type="PANTHER" id="PTHR43630:SF1">
    <property type="entry name" value="POLY-BETA-1,6-N-ACETYL-D-GLUCOSAMINE SYNTHASE"/>
    <property type="match status" value="1"/>
</dbReference>
<dbReference type="PANTHER" id="PTHR43630">
    <property type="entry name" value="POLY-BETA-1,6-N-ACETYL-D-GLUCOSAMINE SYNTHASE"/>
    <property type="match status" value="1"/>
</dbReference>
<feature type="domain" description="Glycosyltransferase 2-like" evidence="4">
    <location>
        <begin position="8"/>
        <end position="133"/>
    </location>
</feature>
<keyword evidence="2 5" id="KW-0328">Glycosyltransferase</keyword>
<evidence type="ECO:0000256" key="2">
    <source>
        <dbReference type="ARBA" id="ARBA00022676"/>
    </source>
</evidence>
<accession>A0ABV7K346</accession>
<gene>
    <name evidence="5" type="ORF">ACFOEW_21835</name>
</gene>
<evidence type="ECO:0000259" key="4">
    <source>
        <dbReference type="Pfam" id="PF00535"/>
    </source>
</evidence>
<dbReference type="RefSeq" id="WP_123324408.1">
    <property type="nucleotide sequence ID" value="NZ_JBHRSX010000102.1"/>
</dbReference>
<dbReference type="CDD" id="cd00761">
    <property type="entry name" value="Glyco_tranf_GTA_type"/>
    <property type="match status" value="1"/>
</dbReference>
<reference evidence="6" key="1">
    <citation type="journal article" date="2019" name="Int. J. Syst. Evol. Microbiol.">
        <title>The Global Catalogue of Microorganisms (GCM) 10K type strain sequencing project: providing services to taxonomists for standard genome sequencing and annotation.</title>
        <authorList>
            <consortium name="The Broad Institute Genomics Platform"/>
            <consortium name="The Broad Institute Genome Sequencing Center for Infectious Disease"/>
            <person name="Wu L."/>
            <person name="Ma J."/>
        </authorList>
    </citation>
    <scope>NUCLEOTIDE SEQUENCE [LARGE SCALE GENOMIC DNA]</scope>
    <source>
        <strain evidence="6">KCTC 52449</strain>
    </source>
</reference>
<comment type="similarity">
    <text evidence="1">Belongs to the glycosyltransferase 2 family.</text>
</comment>
<sequence>MNELKYNIVMFAYNEQDNIETSITSVFNSTDEYLHRFYVIANGCTDNTVSVAEGVKQKLNFDKLTVHEIELGDKCNAWNTYVHELADEVTVHFFVDADVRFSPDCFPKMAEKLHATPDQTVIIAGMPLSGRNLDFYRSLVIERSCFFGNLYGMKWSYIQRIREKSFYLPIGLNWIDSFLTKAANTDLSFGKENLPNRTTWLDGVGYDFEKLSVFKLSDIRLYINRIARYELGKIQEVFLDRLPSEQWPRDMTPINEQIDADFDALTKHLGPIKKRMVRKRLTRLLNKARNSI</sequence>
<name>A0ABV7K346_9ALTE</name>
<keyword evidence="3 5" id="KW-0808">Transferase</keyword>
<dbReference type="GO" id="GO:0016757">
    <property type="term" value="F:glycosyltransferase activity"/>
    <property type="evidence" value="ECO:0007669"/>
    <property type="project" value="UniProtKB-KW"/>
</dbReference>